<comment type="similarity">
    <text evidence="2">Belongs to the ELP6 family.</text>
</comment>
<evidence type="ECO:0008006" key="6">
    <source>
        <dbReference type="Google" id="ProtNLM"/>
    </source>
</evidence>
<dbReference type="Pfam" id="PF09807">
    <property type="entry name" value="ELP6"/>
    <property type="match status" value="1"/>
</dbReference>
<gene>
    <name evidence="4" type="ORF">RB653_007256</name>
</gene>
<dbReference type="Proteomes" id="UP001344447">
    <property type="component" value="Unassembled WGS sequence"/>
</dbReference>
<proteinExistence type="inferred from homology"/>
<dbReference type="CDD" id="cd19495">
    <property type="entry name" value="Elp6"/>
    <property type="match status" value="1"/>
</dbReference>
<dbReference type="Gene3D" id="3.40.50.300">
    <property type="entry name" value="P-loop containing nucleotide triphosphate hydrolases"/>
    <property type="match status" value="1"/>
</dbReference>
<dbReference type="EMBL" id="JAVFKY010000005">
    <property type="protein sequence ID" value="KAK5576116.1"/>
    <property type="molecule type" value="Genomic_DNA"/>
</dbReference>
<dbReference type="PANTHER" id="PTHR16184:SF6">
    <property type="entry name" value="ELONGATOR COMPLEX PROTEIN 6"/>
    <property type="match status" value="1"/>
</dbReference>
<dbReference type="PANTHER" id="PTHR16184">
    <property type="entry name" value="ELONGATOR COMPLEX PROTEIN 6"/>
    <property type="match status" value="1"/>
</dbReference>
<feature type="region of interest" description="Disordered" evidence="3">
    <location>
        <begin position="60"/>
        <end position="79"/>
    </location>
</feature>
<comment type="caution">
    <text evidence="4">The sequence shown here is derived from an EMBL/GenBank/DDBJ whole genome shotgun (WGS) entry which is preliminary data.</text>
</comment>
<keyword evidence="5" id="KW-1185">Reference proteome</keyword>
<sequence length="339" mass="38444">MDLFSHLNWYSGDFMNEDGEPIKSIPSGKLILVSDTLESEGSFLIHYFLQSIFKATSTNNSSNSNSSSITQQQQQQTSNNVVGGGGGACLLGLNQSLYNYFNVGRKLGYNLTTEHNKGNFTFINGLSTPYRWIIEQRLQQLEDQGIDEEPPLDSISQGFNPFPTIHLIDNKNISSSSSSSGKNKNNNNELKDILFKIYNEFINDHKKRLKNNKTLFIIDGLNLLESHYSTNPSGSNMDIINFLQYCHNYIKENSTTCSMVILYHSDCDEDSKFFNLLQYESDLTINITGLKSGYSKDIDGQLNFIQKDEKNNTFSRVNPIHYQALDNSIRFFSMGSRIQ</sequence>
<dbReference type="GO" id="GO:0002098">
    <property type="term" value="P:tRNA wobble uridine modification"/>
    <property type="evidence" value="ECO:0007669"/>
    <property type="project" value="InterPro"/>
</dbReference>
<dbReference type="InterPro" id="IPR027417">
    <property type="entry name" value="P-loop_NTPase"/>
</dbReference>
<protein>
    <recommendedName>
        <fullName evidence="6">Elongator complex protein 6</fullName>
    </recommendedName>
</protein>
<dbReference type="InterPro" id="IPR018627">
    <property type="entry name" value="ELP6"/>
</dbReference>
<evidence type="ECO:0000313" key="4">
    <source>
        <dbReference type="EMBL" id="KAK5576116.1"/>
    </source>
</evidence>
<evidence type="ECO:0000313" key="5">
    <source>
        <dbReference type="Proteomes" id="UP001344447"/>
    </source>
</evidence>
<dbReference type="AlphaFoldDB" id="A0AAN7TUA6"/>
<name>A0AAN7TUA6_9MYCE</name>
<evidence type="ECO:0000256" key="3">
    <source>
        <dbReference type="SAM" id="MobiDB-lite"/>
    </source>
</evidence>
<reference evidence="4 5" key="1">
    <citation type="submission" date="2023-11" db="EMBL/GenBank/DDBJ databases">
        <title>Dfirmibasis_genome.</title>
        <authorList>
            <person name="Edelbroek B."/>
            <person name="Kjellin J."/>
            <person name="Jerlstrom-Hultqvist J."/>
            <person name="Soderbom F."/>
        </authorList>
    </citation>
    <scope>NUCLEOTIDE SEQUENCE [LARGE SCALE GENOMIC DNA]</scope>
    <source>
        <strain evidence="4 5">TNS-C-14</strain>
    </source>
</reference>
<accession>A0AAN7TUA6</accession>
<dbReference type="GO" id="GO:0033588">
    <property type="term" value="C:elongator holoenzyme complex"/>
    <property type="evidence" value="ECO:0007669"/>
    <property type="project" value="InterPro"/>
</dbReference>
<organism evidence="4 5">
    <name type="scientific">Dictyostelium firmibasis</name>
    <dbReference type="NCBI Taxonomy" id="79012"/>
    <lineage>
        <taxon>Eukaryota</taxon>
        <taxon>Amoebozoa</taxon>
        <taxon>Evosea</taxon>
        <taxon>Eumycetozoa</taxon>
        <taxon>Dictyostelia</taxon>
        <taxon>Dictyosteliales</taxon>
        <taxon>Dictyosteliaceae</taxon>
        <taxon>Dictyostelium</taxon>
    </lineage>
</organism>
<comment type="pathway">
    <text evidence="1">tRNA modification; 5-methoxycarbonylmethyl-2-thiouridine-tRNA biosynthesis.</text>
</comment>
<evidence type="ECO:0000256" key="2">
    <source>
        <dbReference type="ARBA" id="ARBA00008837"/>
    </source>
</evidence>
<evidence type="ECO:0000256" key="1">
    <source>
        <dbReference type="ARBA" id="ARBA00005043"/>
    </source>
</evidence>